<reference evidence="2 3" key="1">
    <citation type="submission" date="2019-08" db="EMBL/GenBank/DDBJ databases">
        <authorList>
            <person name="Liang Q."/>
        </authorList>
    </citation>
    <scope>NUCLEOTIDE SEQUENCE [LARGE SCALE GENOMIC DNA]</scope>
    <source>
        <strain evidence="2 3">V1718</strain>
    </source>
</reference>
<gene>
    <name evidence="2" type="ORF">FRD01_16575</name>
</gene>
<accession>A0A5B8XTD6</accession>
<sequence length="196" mass="22338">MRALLALLASLLVLSCDDKPVEPPEVTKEEPKVEDKAPEAPVLPREVHGVPLPPQLVEVQENTRNARAATTLDLKEVANFYESRLVDYEFLEFENRMELRPLRDYMPLIRLSQPRRKMNTAIFIIIKDDKTLEKFAAEFKGEYVKGEPVDFKTPDGELMAPGARWGEPYTPPPGSPLDKPRYKSNFGKPFGEWVSQ</sequence>
<dbReference type="RefSeq" id="WP_146961597.1">
    <property type="nucleotide sequence ID" value="NZ_CP042467.1"/>
</dbReference>
<protein>
    <submittedName>
        <fullName evidence="2">Uncharacterized protein</fullName>
    </submittedName>
</protein>
<proteinExistence type="predicted"/>
<name>A0A5B8XTD6_9DELT</name>
<keyword evidence="3" id="KW-1185">Reference proteome</keyword>
<dbReference type="AlphaFoldDB" id="A0A5B8XTD6"/>
<dbReference type="OrthoDB" id="5506388at2"/>
<dbReference type="Proteomes" id="UP000321595">
    <property type="component" value="Chromosome"/>
</dbReference>
<dbReference type="PROSITE" id="PS51257">
    <property type="entry name" value="PROKAR_LIPOPROTEIN"/>
    <property type="match status" value="1"/>
</dbReference>
<organism evidence="2 3">
    <name type="scientific">Microvenator marinus</name>
    <dbReference type="NCBI Taxonomy" id="2600177"/>
    <lineage>
        <taxon>Bacteria</taxon>
        <taxon>Deltaproteobacteria</taxon>
        <taxon>Bradymonadales</taxon>
        <taxon>Microvenatoraceae</taxon>
        <taxon>Microvenator</taxon>
    </lineage>
</organism>
<dbReference type="EMBL" id="CP042467">
    <property type="protein sequence ID" value="QED28824.1"/>
    <property type="molecule type" value="Genomic_DNA"/>
</dbReference>
<feature type="region of interest" description="Disordered" evidence="1">
    <location>
        <begin position="150"/>
        <end position="182"/>
    </location>
</feature>
<evidence type="ECO:0000313" key="2">
    <source>
        <dbReference type="EMBL" id="QED28824.1"/>
    </source>
</evidence>
<dbReference type="KEGG" id="bbae:FRD01_16575"/>
<evidence type="ECO:0000256" key="1">
    <source>
        <dbReference type="SAM" id="MobiDB-lite"/>
    </source>
</evidence>
<evidence type="ECO:0000313" key="3">
    <source>
        <dbReference type="Proteomes" id="UP000321595"/>
    </source>
</evidence>